<feature type="transmembrane region" description="Helical" evidence="6">
    <location>
        <begin position="70"/>
        <end position="89"/>
    </location>
</feature>
<feature type="transmembrane region" description="Helical" evidence="6">
    <location>
        <begin position="143"/>
        <end position="161"/>
    </location>
</feature>
<reference evidence="7 8" key="1">
    <citation type="submission" date="2024-05" db="EMBL/GenBank/DDBJ databases">
        <title>Roseateles sp. DJS-2-20 16S ribosomal RNA gene Genome sequencing and assembly.</title>
        <authorList>
            <person name="Woo H."/>
        </authorList>
    </citation>
    <scope>NUCLEOTIDE SEQUENCE [LARGE SCALE GENOMIC DNA]</scope>
    <source>
        <strain evidence="7 8">DJS-2-20</strain>
    </source>
</reference>
<proteinExistence type="predicted"/>
<dbReference type="InterPro" id="IPR003752">
    <property type="entry name" value="DiS_bond_form_DsbB/BdbC"/>
</dbReference>
<dbReference type="SUPFAM" id="SSF158442">
    <property type="entry name" value="DsbB-like"/>
    <property type="match status" value="1"/>
</dbReference>
<dbReference type="Proteomes" id="UP001495147">
    <property type="component" value="Unassembled WGS sequence"/>
</dbReference>
<protein>
    <submittedName>
        <fullName evidence="7">Disulfide bond formation protein B</fullName>
    </submittedName>
</protein>
<keyword evidence="4 6" id="KW-1133">Transmembrane helix</keyword>
<feature type="transmembrane region" description="Helical" evidence="6">
    <location>
        <begin position="12"/>
        <end position="31"/>
    </location>
</feature>
<dbReference type="Gene3D" id="1.20.1550.10">
    <property type="entry name" value="DsbB-like"/>
    <property type="match status" value="1"/>
</dbReference>
<dbReference type="Pfam" id="PF02600">
    <property type="entry name" value="DsbB"/>
    <property type="match status" value="1"/>
</dbReference>
<feature type="transmembrane region" description="Helical" evidence="6">
    <location>
        <begin position="43"/>
        <end position="63"/>
    </location>
</feature>
<dbReference type="InterPro" id="IPR023380">
    <property type="entry name" value="DsbB-like_sf"/>
</dbReference>
<sequence>MFLEASKLPARALGGMAVLSIAAVVIAVIAQHSFDVRPCPWCVLQRGIFLVLAAVSGLGWLMARKRTARQAVLVGCALICLAGLTAAVFQHEVASQTASCKLGLADKLLEVLNLEELWPQVFMVTGNCADAAAYHLLGMPYEVWSGLLFASFGALCVVALGKR</sequence>
<accession>A0ABV0G3H0</accession>
<evidence type="ECO:0000256" key="4">
    <source>
        <dbReference type="ARBA" id="ARBA00022989"/>
    </source>
</evidence>
<evidence type="ECO:0000256" key="1">
    <source>
        <dbReference type="ARBA" id="ARBA00004651"/>
    </source>
</evidence>
<gene>
    <name evidence="7" type="ORF">ABDJ85_12375</name>
</gene>
<keyword evidence="3 6" id="KW-0812">Transmembrane</keyword>
<organism evidence="7 8">
    <name type="scientific">Roseateles paludis</name>
    <dbReference type="NCBI Taxonomy" id="3145238"/>
    <lineage>
        <taxon>Bacteria</taxon>
        <taxon>Pseudomonadati</taxon>
        <taxon>Pseudomonadota</taxon>
        <taxon>Betaproteobacteria</taxon>
        <taxon>Burkholderiales</taxon>
        <taxon>Sphaerotilaceae</taxon>
        <taxon>Roseateles</taxon>
    </lineage>
</organism>
<evidence type="ECO:0000313" key="7">
    <source>
        <dbReference type="EMBL" id="MEO3692269.1"/>
    </source>
</evidence>
<evidence type="ECO:0000256" key="2">
    <source>
        <dbReference type="ARBA" id="ARBA00022475"/>
    </source>
</evidence>
<comment type="subcellular location">
    <subcellularLocation>
        <location evidence="1">Cell membrane</location>
        <topology evidence="1">Multi-pass membrane protein</topology>
    </subcellularLocation>
</comment>
<keyword evidence="5 6" id="KW-0472">Membrane</keyword>
<comment type="caution">
    <text evidence="7">The sequence shown here is derived from an EMBL/GenBank/DDBJ whole genome shotgun (WGS) entry which is preliminary data.</text>
</comment>
<evidence type="ECO:0000256" key="6">
    <source>
        <dbReference type="SAM" id="Phobius"/>
    </source>
</evidence>
<evidence type="ECO:0000313" key="8">
    <source>
        <dbReference type="Proteomes" id="UP001495147"/>
    </source>
</evidence>
<keyword evidence="8" id="KW-1185">Reference proteome</keyword>
<dbReference type="InterPro" id="IPR050183">
    <property type="entry name" value="DsbB"/>
</dbReference>
<dbReference type="EMBL" id="JBDPZD010000003">
    <property type="protein sequence ID" value="MEO3692269.1"/>
    <property type="molecule type" value="Genomic_DNA"/>
</dbReference>
<evidence type="ECO:0000256" key="3">
    <source>
        <dbReference type="ARBA" id="ARBA00022692"/>
    </source>
</evidence>
<dbReference type="PANTHER" id="PTHR36570">
    <property type="entry name" value="DISULFIDE BOND FORMATION PROTEIN B"/>
    <property type="match status" value="1"/>
</dbReference>
<dbReference type="PANTHER" id="PTHR36570:SF3">
    <property type="entry name" value="DISULFIDE BOND FORMATION PROTEIN B"/>
    <property type="match status" value="1"/>
</dbReference>
<dbReference type="RefSeq" id="WP_347705091.1">
    <property type="nucleotide sequence ID" value="NZ_JBDPZD010000003.1"/>
</dbReference>
<evidence type="ECO:0000256" key="5">
    <source>
        <dbReference type="ARBA" id="ARBA00023136"/>
    </source>
</evidence>
<keyword evidence="2" id="KW-1003">Cell membrane</keyword>
<name>A0ABV0G3H0_9BURK</name>